<dbReference type="Gene3D" id="2.70.98.20">
    <property type="entry name" value="Copper amine oxidase, catalytic domain"/>
    <property type="match status" value="1"/>
</dbReference>
<proteinExistence type="predicted"/>
<dbReference type="InterPro" id="IPR036460">
    <property type="entry name" value="Cu_amine_oxidase_C_sf"/>
</dbReference>
<dbReference type="GO" id="GO:0008131">
    <property type="term" value="F:primary methylamine oxidase activity"/>
    <property type="evidence" value="ECO:0007669"/>
    <property type="project" value="InterPro"/>
</dbReference>
<dbReference type="AlphaFoldDB" id="A0A8T2XU97"/>
<dbReference type="SUPFAM" id="SSF49998">
    <property type="entry name" value="Amine oxidase catalytic domain"/>
    <property type="match status" value="1"/>
</dbReference>
<reference evidence="1" key="1">
    <citation type="journal article" date="2021" name="J. Hered.">
        <title>Genome Assembly of Salicaceae Populus deltoides (Eastern Cottonwood) I-69 Based on Nanopore Sequencing and Hi-C Technologies.</title>
        <authorList>
            <person name="Bai S."/>
            <person name="Wu H."/>
            <person name="Zhang J."/>
            <person name="Pan Z."/>
            <person name="Zhao W."/>
            <person name="Li Z."/>
            <person name="Tong C."/>
        </authorList>
    </citation>
    <scope>NUCLEOTIDE SEQUENCE</scope>
    <source>
        <tissue evidence="1">Leaf</tissue>
    </source>
</reference>
<keyword evidence="2" id="KW-1185">Reference proteome</keyword>
<comment type="caution">
    <text evidence="1">The sequence shown here is derived from an EMBL/GenBank/DDBJ whole genome shotgun (WGS) entry which is preliminary data.</text>
</comment>
<evidence type="ECO:0000313" key="1">
    <source>
        <dbReference type="EMBL" id="KAH8495787.1"/>
    </source>
</evidence>
<dbReference type="GO" id="GO:0005507">
    <property type="term" value="F:copper ion binding"/>
    <property type="evidence" value="ECO:0007669"/>
    <property type="project" value="InterPro"/>
</dbReference>
<protein>
    <submittedName>
        <fullName evidence="1">Uncharacterized protein</fullName>
    </submittedName>
</protein>
<organism evidence="1 2">
    <name type="scientific">Populus deltoides</name>
    <name type="common">Eastern poplar</name>
    <name type="synonym">Eastern cottonwood</name>
    <dbReference type="NCBI Taxonomy" id="3696"/>
    <lineage>
        <taxon>Eukaryota</taxon>
        <taxon>Viridiplantae</taxon>
        <taxon>Streptophyta</taxon>
        <taxon>Embryophyta</taxon>
        <taxon>Tracheophyta</taxon>
        <taxon>Spermatophyta</taxon>
        <taxon>Magnoliopsida</taxon>
        <taxon>eudicotyledons</taxon>
        <taxon>Gunneridae</taxon>
        <taxon>Pentapetalae</taxon>
        <taxon>rosids</taxon>
        <taxon>fabids</taxon>
        <taxon>Malpighiales</taxon>
        <taxon>Salicaceae</taxon>
        <taxon>Saliceae</taxon>
        <taxon>Populus</taxon>
    </lineage>
</organism>
<accession>A0A8T2XU97</accession>
<dbReference type="Proteomes" id="UP000807159">
    <property type="component" value="Chromosome 10"/>
</dbReference>
<dbReference type="GO" id="GO:0048038">
    <property type="term" value="F:quinone binding"/>
    <property type="evidence" value="ECO:0007669"/>
    <property type="project" value="InterPro"/>
</dbReference>
<dbReference type="EMBL" id="JACEGQ020000010">
    <property type="protein sequence ID" value="KAH8495787.1"/>
    <property type="molecule type" value="Genomic_DNA"/>
</dbReference>
<name>A0A8T2XU97_POPDE</name>
<dbReference type="GO" id="GO:0009308">
    <property type="term" value="P:amine metabolic process"/>
    <property type="evidence" value="ECO:0007669"/>
    <property type="project" value="InterPro"/>
</dbReference>
<evidence type="ECO:0000313" key="2">
    <source>
        <dbReference type="Proteomes" id="UP000807159"/>
    </source>
</evidence>
<sequence>MNEEWHCRTYFGFGQSVVPLEPLRNCPGNAIFKDAHFAGQDGIPTCEDIYIKLFASLRVEDFRPEVSLVVRMVQLLPITTTLVHDWEFKRCGLIKVTATR</sequence>
<gene>
    <name evidence="1" type="ORF">H0E87_018827</name>
</gene>